<evidence type="ECO:0000313" key="2">
    <source>
        <dbReference type="Proteomes" id="UP000719766"/>
    </source>
</evidence>
<dbReference type="AlphaFoldDB" id="A0A9P7ABN7"/>
<name>A0A9P7ABN7_9AGAM</name>
<evidence type="ECO:0000313" key="1">
    <source>
        <dbReference type="EMBL" id="KAG1785096.1"/>
    </source>
</evidence>
<keyword evidence="2" id="KW-1185">Reference proteome</keyword>
<dbReference type="OrthoDB" id="2506088at2759"/>
<protein>
    <submittedName>
        <fullName evidence="1">Uncharacterized protein</fullName>
    </submittedName>
</protein>
<dbReference type="Proteomes" id="UP000719766">
    <property type="component" value="Unassembled WGS sequence"/>
</dbReference>
<comment type="caution">
    <text evidence="1">The sequence shown here is derived from an EMBL/GenBank/DDBJ whole genome shotgun (WGS) entry which is preliminary data.</text>
</comment>
<dbReference type="GeneID" id="64599165"/>
<reference evidence="1" key="1">
    <citation type="journal article" date="2020" name="New Phytol.">
        <title>Comparative genomics reveals dynamic genome evolution in host specialist ectomycorrhizal fungi.</title>
        <authorList>
            <person name="Lofgren L.A."/>
            <person name="Nguyen N.H."/>
            <person name="Vilgalys R."/>
            <person name="Ruytinx J."/>
            <person name="Liao H.L."/>
            <person name="Branco S."/>
            <person name="Kuo A."/>
            <person name="LaButti K."/>
            <person name="Lipzen A."/>
            <person name="Andreopoulos W."/>
            <person name="Pangilinan J."/>
            <person name="Riley R."/>
            <person name="Hundley H."/>
            <person name="Na H."/>
            <person name="Barry K."/>
            <person name="Grigoriev I.V."/>
            <person name="Stajich J.E."/>
            <person name="Kennedy P.G."/>
        </authorList>
    </citation>
    <scope>NUCLEOTIDE SEQUENCE</scope>
    <source>
        <strain evidence="1">S12</strain>
    </source>
</reference>
<organism evidence="1 2">
    <name type="scientific">Suillus plorans</name>
    <dbReference type="NCBI Taxonomy" id="116603"/>
    <lineage>
        <taxon>Eukaryota</taxon>
        <taxon>Fungi</taxon>
        <taxon>Dikarya</taxon>
        <taxon>Basidiomycota</taxon>
        <taxon>Agaricomycotina</taxon>
        <taxon>Agaricomycetes</taxon>
        <taxon>Agaricomycetidae</taxon>
        <taxon>Boletales</taxon>
        <taxon>Suillineae</taxon>
        <taxon>Suillaceae</taxon>
        <taxon>Suillus</taxon>
    </lineage>
</organism>
<sequence>MAWDCKFNEEVMLIPYALFLAGDNPMQAEECSHTGLNCNYFCRTCDVGGTKEYKESKAGYNSIFMMSQEIQQQFKTAFKSGTTTKIQNSVSLTGSILSVLVELGKKLRKCIPGSPALPKSEVEAALWKEFEELLKGGHLNNTTNPLLGMDVLDIHIDAPTEILHTILLGVVKYFWGQTVFLLKKAKFLHIFQYWLESINKDGLNVPCSLIGKHFKSLAQVMLFIIHDVIPPMVLNAWTVIGKLIVLVWHTRFMDTETYLVSSIHVLSKRLV</sequence>
<proteinExistence type="predicted"/>
<dbReference type="EMBL" id="JABBWE010000119">
    <property type="protein sequence ID" value="KAG1785096.1"/>
    <property type="molecule type" value="Genomic_DNA"/>
</dbReference>
<dbReference type="RefSeq" id="XP_041152581.1">
    <property type="nucleotide sequence ID" value="XM_041305401.1"/>
</dbReference>
<accession>A0A9P7ABN7</accession>
<gene>
    <name evidence="1" type="ORF">HD556DRAFT_1435278</name>
</gene>